<protein>
    <submittedName>
        <fullName evidence="7">Outer membrane protein OmpA-like peptidoglycan-associated protein</fullName>
    </submittedName>
</protein>
<name>A0A2T0X3M4_9RHOB</name>
<evidence type="ECO:0000313" key="8">
    <source>
        <dbReference type="Proteomes" id="UP000238801"/>
    </source>
</evidence>
<sequence>MTKTFLTLSGAALALTACTVAPTGQPLDSNTQRGAATGALVGAVIGAAQADSGDRLRDAAIGAVVGAGTGGVAGSVLDRQEAALRQSLSGGVGIVNTGDRLVVTLPQDILFRTDSAQLTGSLQRDLTTLARSMNQFPSTRVQVIGHADNTGSAAYNRDLSSRRAQAVAQQLVAGGVAPQRIRTVGAGEDQPIASNLTPEGRQQNRRVEIVITER</sequence>
<organism evidence="7 8">
    <name type="scientific">Hasllibacter halocynthiae</name>
    <dbReference type="NCBI Taxonomy" id="595589"/>
    <lineage>
        <taxon>Bacteria</taxon>
        <taxon>Pseudomonadati</taxon>
        <taxon>Pseudomonadota</taxon>
        <taxon>Alphaproteobacteria</taxon>
        <taxon>Rhodobacterales</taxon>
        <taxon>Roseobacteraceae</taxon>
        <taxon>Hasllibacter</taxon>
    </lineage>
</organism>
<dbReference type="InterPro" id="IPR036737">
    <property type="entry name" value="OmpA-like_sf"/>
</dbReference>
<evidence type="ECO:0000256" key="2">
    <source>
        <dbReference type="ARBA" id="ARBA00023136"/>
    </source>
</evidence>
<dbReference type="PRINTS" id="PR01023">
    <property type="entry name" value="NAFLGMOTY"/>
</dbReference>
<feature type="chain" id="PRO_5015499857" evidence="5">
    <location>
        <begin position="22"/>
        <end position="214"/>
    </location>
</feature>
<dbReference type="PRINTS" id="PR01021">
    <property type="entry name" value="OMPADOMAIN"/>
</dbReference>
<dbReference type="Pfam" id="PF13441">
    <property type="entry name" value="Gly-zipper_YMGG"/>
    <property type="match status" value="1"/>
</dbReference>
<dbReference type="EMBL" id="PVTT01000002">
    <property type="protein sequence ID" value="PRY93553.1"/>
    <property type="molecule type" value="Genomic_DNA"/>
</dbReference>
<dbReference type="AlphaFoldDB" id="A0A2T0X3M4"/>
<dbReference type="PANTHER" id="PTHR30329">
    <property type="entry name" value="STATOR ELEMENT OF FLAGELLAR MOTOR COMPLEX"/>
    <property type="match status" value="1"/>
</dbReference>
<evidence type="ECO:0000256" key="3">
    <source>
        <dbReference type="ARBA" id="ARBA00023237"/>
    </source>
</evidence>
<dbReference type="Pfam" id="PF00691">
    <property type="entry name" value="OmpA"/>
    <property type="match status" value="1"/>
</dbReference>
<keyword evidence="8" id="KW-1185">Reference proteome</keyword>
<feature type="domain" description="OmpA-like" evidence="6">
    <location>
        <begin position="98"/>
        <end position="214"/>
    </location>
</feature>
<keyword evidence="5" id="KW-0732">Signal</keyword>
<evidence type="ECO:0000256" key="1">
    <source>
        <dbReference type="ARBA" id="ARBA00004442"/>
    </source>
</evidence>
<dbReference type="InterPro" id="IPR050330">
    <property type="entry name" value="Bact_OuterMem_StrucFunc"/>
</dbReference>
<dbReference type="PROSITE" id="PS51123">
    <property type="entry name" value="OMPA_2"/>
    <property type="match status" value="1"/>
</dbReference>
<dbReference type="InterPro" id="IPR006665">
    <property type="entry name" value="OmpA-like"/>
</dbReference>
<gene>
    <name evidence="7" type="ORF">BCF33_2426</name>
</gene>
<keyword evidence="2 4" id="KW-0472">Membrane</keyword>
<accession>A0A2T0X3M4</accession>
<dbReference type="RefSeq" id="WP_106161138.1">
    <property type="nucleotide sequence ID" value="NZ_PVTT01000002.1"/>
</dbReference>
<dbReference type="OrthoDB" id="9782229at2"/>
<dbReference type="Gene3D" id="3.30.1330.60">
    <property type="entry name" value="OmpA-like domain"/>
    <property type="match status" value="1"/>
</dbReference>
<dbReference type="InterPro" id="IPR027367">
    <property type="entry name" value="Gly-zipper_YMGG"/>
</dbReference>
<comment type="caution">
    <text evidence="7">The sequence shown here is derived from an EMBL/GenBank/DDBJ whole genome shotgun (WGS) entry which is preliminary data.</text>
</comment>
<dbReference type="InterPro" id="IPR006664">
    <property type="entry name" value="OMP_bac"/>
</dbReference>
<dbReference type="PROSITE" id="PS51257">
    <property type="entry name" value="PROKAR_LIPOPROTEIN"/>
    <property type="match status" value="1"/>
</dbReference>
<feature type="signal peptide" evidence="5">
    <location>
        <begin position="1"/>
        <end position="21"/>
    </location>
</feature>
<dbReference type="Proteomes" id="UP000238801">
    <property type="component" value="Unassembled WGS sequence"/>
</dbReference>
<keyword evidence="3" id="KW-0998">Cell outer membrane</keyword>
<dbReference type="PANTHER" id="PTHR30329:SF21">
    <property type="entry name" value="LIPOPROTEIN YIAD-RELATED"/>
    <property type="match status" value="1"/>
</dbReference>
<evidence type="ECO:0000313" key="7">
    <source>
        <dbReference type="EMBL" id="PRY93553.1"/>
    </source>
</evidence>
<dbReference type="SUPFAM" id="SSF103088">
    <property type="entry name" value="OmpA-like"/>
    <property type="match status" value="1"/>
</dbReference>
<evidence type="ECO:0000256" key="4">
    <source>
        <dbReference type="PROSITE-ProRule" id="PRU00473"/>
    </source>
</evidence>
<evidence type="ECO:0000256" key="5">
    <source>
        <dbReference type="SAM" id="SignalP"/>
    </source>
</evidence>
<comment type="subcellular location">
    <subcellularLocation>
        <location evidence="1">Cell outer membrane</location>
    </subcellularLocation>
</comment>
<proteinExistence type="predicted"/>
<reference evidence="7 8" key="1">
    <citation type="submission" date="2018-03" db="EMBL/GenBank/DDBJ databases">
        <title>Genomic Encyclopedia of Archaeal and Bacterial Type Strains, Phase II (KMG-II): from individual species to whole genera.</title>
        <authorList>
            <person name="Goeker M."/>
        </authorList>
    </citation>
    <scope>NUCLEOTIDE SEQUENCE [LARGE SCALE GENOMIC DNA]</scope>
    <source>
        <strain evidence="7 8">DSM 29318</strain>
    </source>
</reference>
<dbReference type="GO" id="GO:0009279">
    <property type="term" value="C:cell outer membrane"/>
    <property type="evidence" value="ECO:0007669"/>
    <property type="project" value="UniProtKB-SubCell"/>
</dbReference>
<evidence type="ECO:0000259" key="6">
    <source>
        <dbReference type="PROSITE" id="PS51123"/>
    </source>
</evidence>
<dbReference type="CDD" id="cd07185">
    <property type="entry name" value="OmpA_C-like"/>
    <property type="match status" value="1"/>
</dbReference>